<dbReference type="AlphaFoldDB" id="A0A7S2TMR2"/>
<proteinExistence type="predicted"/>
<sequence length="226" mass="24439">MGALSRSSDSRMGIFTVAVAAAAATCLLFRAQDFPIASPTVSSNNPRIRTISTLSRHLRAPCTGTPPLQRRKYQRGRPVVVFAGGISEKLGDGLVDGYTVSTIKGEEETKEVVQMLANWYLEVVMDEDFATGRTKERQLLQKFKNSVAESTDEGILVAMLPKDDPKNPVLMARVRDWSVESIVLSPLVQAQKPAKSLLEALGEAAKREGVSLGLPGAEALVPFGLE</sequence>
<accession>A0A7S2TMR2</accession>
<evidence type="ECO:0000313" key="1">
    <source>
        <dbReference type="EMBL" id="CAD9760008.1"/>
    </source>
</evidence>
<protein>
    <submittedName>
        <fullName evidence="1">Uncharacterized protein</fullName>
    </submittedName>
</protein>
<gene>
    <name evidence="1" type="ORF">LSP00402_LOCUS7946</name>
</gene>
<dbReference type="EMBL" id="HBHP01012800">
    <property type="protein sequence ID" value="CAD9760008.1"/>
    <property type="molecule type" value="Transcribed_RNA"/>
</dbReference>
<name>A0A7S2TMR2_9EUKA</name>
<organism evidence="1">
    <name type="scientific">Lotharella oceanica</name>
    <dbReference type="NCBI Taxonomy" id="641309"/>
    <lineage>
        <taxon>Eukaryota</taxon>
        <taxon>Sar</taxon>
        <taxon>Rhizaria</taxon>
        <taxon>Cercozoa</taxon>
        <taxon>Chlorarachniophyceae</taxon>
        <taxon>Lotharella</taxon>
    </lineage>
</organism>
<reference evidence="1" key="1">
    <citation type="submission" date="2021-01" db="EMBL/GenBank/DDBJ databases">
        <authorList>
            <person name="Corre E."/>
            <person name="Pelletier E."/>
            <person name="Niang G."/>
            <person name="Scheremetjew M."/>
            <person name="Finn R."/>
            <person name="Kale V."/>
            <person name="Holt S."/>
            <person name="Cochrane G."/>
            <person name="Meng A."/>
            <person name="Brown T."/>
            <person name="Cohen L."/>
        </authorList>
    </citation>
    <scope>NUCLEOTIDE SEQUENCE</scope>
    <source>
        <strain evidence="1">CCMP622</strain>
    </source>
</reference>